<evidence type="ECO:0000256" key="4">
    <source>
        <dbReference type="ARBA" id="ARBA00019595"/>
    </source>
</evidence>
<gene>
    <name evidence="8" type="ORF">LEP1GSC199_2198</name>
</gene>
<name>N1W7Q1_9LEPT</name>
<dbReference type="RefSeq" id="WP_002982523.1">
    <property type="nucleotide sequence ID" value="NZ_AOGY02000051.1"/>
</dbReference>
<dbReference type="Pfam" id="PF00908">
    <property type="entry name" value="dTDP_sugar_isom"/>
    <property type="match status" value="1"/>
</dbReference>
<proteinExistence type="predicted"/>
<dbReference type="EC" id="5.1.3.13" evidence="3"/>
<dbReference type="GO" id="GO:0008830">
    <property type="term" value="F:dTDP-4-dehydrorhamnose 3,5-epimerase activity"/>
    <property type="evidence" value="ECO:0007669"/>
    <property type="project" value="UniProtKB-EC"/>
</dbReference>
<dbReference type="STRING" id="1218591.LEP1GSC199_2198"/>
<evidence type="ECO:0000256" key="7">
    <source>
        <dbReference type="ARBA" id="ARBA00033311"/>
    </source>
</evidence>
<dbReference type="AlphaFoldDB" id="N1W7Q1"/>
<evidence type="ECO:0000313" key="9">
    <source>
        <dbReference type="Proteomes" id="UP000012227"/>
    </source>
</evidence>
<evidence type="ECO:0000256" key="6">
    <source>
        <dbReference type="ARBA" id="ARBA00031424"/>
    </source>
</evidence>
<dbReference type="Gene3D" id="2.60.120.10">
    <property type="entry name" value="Jelly Rolls"/>
    <property type="match status" value="1"/>
</dbReference>
<protein>
    <recommendedName>
        <fullName evidence="4">dTDP-4-dehydrorhamnose 3,5-epimerase</fullName>
        <ecNumber evidence="3">5.1.3.13</ecNumber>
    </recommendedName>
    <alternativeName>
        <fullName evidence="6">Thymidine diphospho-4-keto-rhamnose 3,5-epimerase</fullName>
    </alternativeName>
    <alternativeName>
        <fullName evidence="5">dTDP-4-keto-6-deoxyglucose 3,5-epimerase</fullName>
    </alternativeName>
    <alternativeName>
        <fullName evidence="7">dTDP-6-deoxy-D-xylo-4-hexulose 3,5-epimerase</fullName>
    </alternativeName>
</protein>
<comment type="caution">
    <text evidence="8">The sequence shown here is derived from an EMBL/GenBank/DDBJ whole genome shotgun (WGS) entry which is preliminary data.</text>
</comment>
<dbReference type="Proteomes" id="UP000012227">
    <property type="component" value="Unassembled WGS sequence"/>
</dbReference>
<evidence type="ECO:0000256" key="1">
    <source>
        <dbReference type="ARBA" id="ARBA00001298"/>
    </source>
</evidence>
<evidence type="ECO:0000313" key="8">
    <source>
        <dbReference type="EMBL" id="EMY69465.1"/>
    </source>
</evidence>
<reference evidence="8 9" key="1">
    <citation type="submission" date="2013-03" db="EMBL/GenBank/DDBJ databases">
        <authorList>
            <person name="Harkins D.M."/>
            <person name="Durkin A.S."/>
            <person name="Brinkac L.M."/>
            <person name="Haft D.H."/>
            <person name="Selengut J.D."/>
            <person name="Sanka R."/>
            <person name="DePew J."/>
            <person name="Purushe J."/>
            <person name="Galloway R.L."/>
            <person name="Vinetz J.M."/>
            <person name="Sutton G.G."/>
            <person name="Nierman W.C."/>
            <person name="Fouts D.E."/>
        </authorList>
    </citation>
    <scope>NUCLEOTIDE SEQUENCE [LARGE SCALE GENOMIC DNA]</scope>
    <source>
        <strain evidence="8 9">Waz Holland</strain>
    </source>
</reference>
<sequence>MKKIDEIDGVLLTPLKIIPVNKGNVFHAMKNSDPGFSGFAEAYFSLVNQGVIKGWKKHLEMTMNLVVIKGEIKFVAYDDREGSITINSFGAISLSRNNYFRLTIPPKLWVSFQGLAEENVLLNLANLTHEPDESVNLDLNAIEGIW</sequence>
<dbReference type="InterPro" id="IPR000888">
    <property type="entry name" value="RmlC-like"/>
</dbReference>
<dbReference type="EMBL" id="AOGY02000051">
    <property type="protein sequence ID" value="EMY69465.1"/>
    <property type="molecule type" value="Genomic_DNA"/>
</dbReference>
<evidence type="ECO:0000256" key="3">
    <source>
        <dbReference type="ARBA" id="ARBA00012098"/>
    </source>
</evidence>
<dbReference type="InterPro" id="IPR014710">
    <property type="entry name" value="RmlC-like_jellyroll"/>
</dbReference>
<evidence type="ECO:0000256" key="5">
    <source>
        <dbReference type="ARBA" id="ARBA00029758"/>
    </source>
</evidence>
<comment type="catalytic activity">
    <reaction evidence="1">
        <text>dTDP-4-dehydro-6-deoxy-alpha-D-glucose = dTDP-4-dehydro-beta-L-rhamnose</text>
        <dbReference type="Rhea" id="RHEA:16969"/>
        <dbReference type="ChEBI" id="CHEBI:57649"/>
        <dbReference type="ChEBI" id="CHEBI:62830"/>
        <dbReference type="EC" id="5.1.3.13"/>
    </reaction>
</comment>
<evidence type="ECO:0000256" key="2">
    <source>
        <dbReference type="ARBA" id="ARBA00001997"/>
    </source>
</evidence>
<accession>N1W7Q1</accession>
<comment type="function">
    <text evidence="2">Catalyzes the epimerization of the C3' and C5'positions of dTDP-6-deoxy-D-xylo-4-hexulose, forming dTDP-6-deoxy-L-lyxo-4-hexulose.</text>
</comment>
<organism evidence="8 9">
    <name type="scientific">Leptospira vanthielii serovar Holland str. Waz Holland = ATCC 700522</name>
    <dbReference type="NCBI Taxonomy" id="1218591"/>
    <lineage>
        <taxon>Bacteria</taxon>
        <taxon>Pseudomonadati</taxon>
        <taxon>Spirochaetota</taxon>
        <taxon>Spirochaetia</taxon>
        <taxon>Leptospirales</taxon>
        <taxon>Leptospiraceae</taxon>
        <taxon>Leptospira</taxon>
    </lineage>
</organism>
<dbReference type="SUPFAM" id="SSF51182">
    <property type="entry name" value="RmlC-like cupins"/>
    <property type="match status" value="1"/>
</dbReference>
<dbReference type="InterPro" id="IPR011051">
    <property type="entry name" value="RmlC_Cupin_sf"/>
</dbReference>